<dbReference type="InterPro" id="IPR013103">
    <property type="entry name" value="RVT_2"/>
</dbReference>
<feature type="domain" description="Reverse transcriptase Ty1/copia-type" evidence="1">
    <location>
        <begin position="208"/>
        <end position="266"/>
    </location>
</feature>
<evidence type="ECO:0000313" key="3">
    <source>
        <dbReference type="Proteomes" id="UP000299102"/>
    </source>
</evidence>
<gene>
    <name evidence="2" type="ORF">EVAR_99897_1</name>
</gene>
<organism evidence="2 3">
    <name type="scientific">Eumeta variegata</name>
    <name type="common">Bagworm moth</name>
    <name type="synonym">Eumeta japonica</name>
    <dbReference type="NCBI Taxonomy" id="151549"/>
    <lineage>
        <taxon>Eukaryota</taxon>
        <taxon>Metazoa</taxon>
        <taxon>Ecdysozoa</taxon>
        <taxon>Arthropoda</taxon>
        <taxon>Hexapoda</taxon>
        <taxon>Insecta</taxon>
        <taxon>Pterygota</taxon>
        <taxon>Neoptera</taxon>
        <taxon>Endopterygota</taxon>
        <taxon>Lepidoptera</taxon>
        <taxon>Glossata</taxon>
        <taxon>Ditrysia</taxon>
        <taxon>Tineoidea</taxon>
        <taxon>Psychidae</taxon>
        <taxon>Oiketicinae</taxon>
        <taxon>Eumeta</taxon>
    </lineage>
</organism>
<name>A0A4C2A9F7_EUMVA</name>
<dbReference type="Proteomes" id="UP000299102">
    <property type="component" value="Unassembled WGS sequence"/>
</dbReference>
<dbReference type="EMBL" id="BGZK01002781">
    <property type="protein sequence ID" value="GBP96442.1"/>
    <property type="molecule type" value="Genomic_DNA"/>
</dbReference>
<accession>A0A4C2A9F7</accession>
<keyword evidence="3" id="KW-1185">Reference proteome</keyword>
<reference evidence="2 3" key="1">
    <citation type="journal article" date="2019" name="Commun. Biol.">
        <title>The bagworm genome reveals a unique fibroin gene that provides high tensile strength.</title>
        <authorList>
            <person name="Kono N."/>
            <person name="Nakamura H."/>
            <person name="Ohtoshi R."/>
            <person name="Tomita M."/>
            <person name="Numata K."/>
            <person name="Arakawa K."/>
        </authorList>
    </citation>
    <scope>NUCLEOTIDE SEQUENCE [LARGE SCALE GENOMIC DNA]</scope>
</reference>
<sequence>MLLKYDYRQSSAVDDIVAEVAYGLNVTIRSSFQLEPNGRGNEIPRVMHRHLLANTFQRFESVQEIPILREEVQSLVKALLLIEDMCELFVRDYVRDPTLWRQMYSAATLIEDQHSLYTRAKWARENEQNWWNVLSTCYLKQNCKTFLTEVATAAYVINRSPSRVLAEVTPYENGLMINIPPKQMVLENEDRRKWIHSKIQGKTRNKRLFSKPGIDYTEIFSPVVRLASLRYLFALAVKHNLDICQMDAVSALLADIEEEIYMKQPPM</sequence>
<dbReference type="OrthoDB" id="7473114at2759"/>
<comment type="caution">
    <text evidence="2">The sequence shown here is derived from an EMBL/GenBank/DDBJ whole genome shotgun (WGS) entry which is preliminary data.</text>
</comment>
<protein>
    <submittedName>
        <fullName evidence="2">Retrovirus-related Pol polyprotein from transposon TNT 1-94</fullName>
    </submittedName>
</protein>
<proteinExistence type="predicted"/>
<evidence type="ECO:0000313" key="2">
    <source>
        <dbReference type="EMBL" id="GBP96442.1"/>
    </source>
</evidence>
<dbReference type="STRING" id="151549.A0A4C2A9F7"/>
<dbReference type="Pfam" id="PF07727">
    <property type="entry name" value="RVT_2"/>
    <property type="match status" value="1"/>
</dbReference>
<dbReference type="AlphaFoldDB" id="A0A4C2A9F7"/>
<evidence type="ECO:0000259" key="1">
    <source>
        <dbReference type="Pfam" id="PF07727"/>
    </source>
</evidence>